<reference evidence="5 6" key="1">
    <citation type="submission" date="2017-11" db="EMBL/GenBank/DDBJ databases">
        <title>Genomic Encyclopedia of Archaeal and Bacterial Type Strains, Phase II (KMG-II): From Individual Species to Whole Genera.</title>
        <authorList>
            <person name="Goeker M."/>
        </authorList>
    </citation>
    <scope>NUCLEOTIDE SEQUENCE [LARGE SCALE GENOMIC DNA]</scope>
    <source>
        <strain evidence="5 6">DSM 27763</strain>
    </source>
</reference>
<sequence>MLIAEDLLLLAYDDESGKAQSDAYHLDYRLAGALLIELALDGRVDVVREDGPVVAESGGTRVKAGRVVVVDAAPTGSAVLDDALVRVAEKPRKPKDLISPLGKGLRDRLLADLAERGVLRREELRVRGIFPTTRWPAEDSSHEVRVREECVAVLLDGAEPSPRTAALISVAGEGSVAHLVPRDQRKAAKARAEEIAESSWAGDAVKKAVDEITAAVMVAVFVPVIATGAT</sequence>
<dbReference type="InterPro" id="IPR008628">
    <property type="entry name" value="GPP34-like"/>
</dbReference>
<dbReference type="Pfam" id="PF05719">
    <property type="entry name" value="GPP34"/>
    <property type="match status" value="1"/>
</dbReference>
<evidence type="ECO:0000256" key="3">
    <source>
        <dbReference type="ARBA" id="ARBA00023121"/>
    </source>
</evidence>
<gene>
    <name evidence="5" type="ORF">CLV56_3228</name>
</gene>
<dbReference type="GO" id="GO:0007030">
    <property type="term" value="P:Golgi organization"/>
    <property type="evidence" value="ECO:0007669"/>
    <property type="project" value="TreeGrafter"/>
</dbReference>
<dbReference type="GO" id="GO:0005829">
    <property type="term" value="C:cytosol"/>
    <property type="evidence" value="ECO:0007669"/>
    <property type="project" value="TreeGrafter"/>
</dbReference>
<protein>
    <submittedName>
        <fullName evidence="5">Golgi phosphoprotein 3 GPP34</fullName>
    </submittedName>
</protein>
<evidence type="ECO:0000256" key="4">
    <source>
        <dbReference type="ARBA" id="ARBA00023136"/>
    </source>
</evidence>
<dbReference type="GO" id="GO:0012505">
    <property type="term" value="C:endomembrane system"/>
    <property type="evidence" value="ECO:0007669"/>
    <property type="project" value="UniProtKB-ARBA"/>
</dbReference>
<dbReference type="AlphaFoldDB" id="A0A0B2BT60"/>
<dbReference type="GO" id="GO:0043001">
    <property type="term" value="P:Golgi to plasma membrane protein transport"/>
    <property type="evidence" value="ECO:0007669"/>
    <property type="project" value="TreeGrafter"/>
</dbReference>
<accession>A0A0B2BT60</accession>
<dbReference type="Proteomes" id="UP000230842">
    <property type="component" value="Unassembled WGS sequence"/>
</dbReference>
<dbReference type="EMBL" id="PGEZ01000002">
    <property type="protein sequence ID" value="PJJ53735.1"/>
    <property type="molecule type" value="Genomic_DNA"/>
</dbReference>
<dbReference type="PANTHER" id="PTHR12704:SF2">
    <property type="entry name" value="GOLGI PHOSPHOPROTEIN 3 HOMOLOG SAURON"/>
    <property type="match status" value="1"/>
</dbReference>
<name>A0A0B2BT60_9ACTN</name>
<dbReference type="RefSeq" id="WP_039342206.1">
    <property type="nucleotide sequence ID" value="NZ_PGEZ01000002.1"/>
</dbReference>
<organism evidence="5 6">
    <name type="scientific">Mumia flava</name>
    <dbReference type="NCBI Taxonomy" id="1348852"/>
    <lineage>
        <taxon>Bacteria</taxon>
        <taxon>Bacillati</taxon>
        <taxon>Actinomycetota</taxon>
        <taxon>Actinomycetes</taxon>
        <taxon>Propionibacteriales</taxon>
        <taxon>Nocardioidaceae</taxon>
        <taxon>Mumia</taxon>
    </lineage>
</organism>
<proteinExistence type="predicted"/>
<dbReference type="PANTHER" id="PTHR12704">
    <property type="entry name" value="TRANS-GOLGI PROTEIN GMX33"/>
    <property type="match status" value="1"/>
</dbReference>
<evidence type="ECO:0000313" key="6">
    <source>
        <dbReference type="Proteomes" id="UP000230842"/>
    </source>
</evidence>
<evidence type="ECO:0000256" key="2">
    <source>
        <dbReference type="ARBA" id="ARBA00023034"/>
    </source>
</evidence>
<dbReference type="GO" id="GO:0070273">
    <property type="term" value="F:phosphatidylinositol-4-phosphate binding"/>
    <property type="evidence" value="ECO:0007669"/>
    <property type="project" value="InterPro"/>
</dbReference>
<keyword evidence="6" id="KW-1185">Reference proteome</keyword>
<comment type="subcellular location">
    <subcellularLocation>
        <location evidence="1">Golgi apparatus membrane</location>
        <topology evidence="1">Peripheral membrane protein</topology>
        <orientation evidence="1">Cytoplasmic side</orientation>
    </subcellularLocation>
</comment>
<keyword evidence="2" id="KW-0333">Golgi apparatus</keyword>
<comment type="caution">
    <text evidence="5">The sequence shown here is derived from an EMBL/GenBank/DDBJ whole genome shotgun (WGS) entry which is preliminary data.</text>
</comment>
<dbReference type="Gene3D" id="1.10.3630.10">
    <property type="entry name" value="yeast vps74-n-term truncation variant domain like"/>
    <property type="match status" value="1"/>
</dbReference>
<evidence type="ECO:0000313" key="5">
    <source>
        <dbReference type="EMBL" id="PJJ53735.1"/>
    </source>
</evidence>
<dbReference type="OrthoDB" id="4962633at2"/>
<keyword evidence="3" id="KW-0446">Lipid-binding</keyword>
<evidence type="ECO:0000256" key="1">
    <source>
        <dbReference type="ARBA" id="ARBA00004255"/>
    </source>
</evidence>
<keyword evidence="4" id="KW-0472">Membrane</keyword>
<dbReference type="GO" id="GO:0006890">
    <property type="term" value="P:retrograde vesicle-mediated transport, Golgi to endoplasmic reticulum"/>
    <property type="evidence" value="ECO:0007669"/>
    <property type="project" value="TreeGrafter"/>
</dbReference>
<dbReference type="GO" id="GO:0048194">
    <property type="term" value="P:Golgi vesicle budding"/>
    <property type="evidence" value="ECO:0007669"/>
    <property type="project" value="TreeGrafter"/>
</dbReference>
<dbReference type="InterPro" id="IPR038261">
    <property type="entry name" value="GPP34-like_sf"/>
</dbReference>